<evidence type="ECO:0000313" key="1">
    <source>
        <dbReference type="Proteomes" id="UP000000437"/>
    </source>
</evidence>
<keyword evidence="1" id="KW-1185">Reference proteome</keyword>
<name>A0AC58IRV9_DANRE</name>
<organism evidence="1 2">
    <name type="scientific">Danio rerio</name>
    <name type="common">Zebrafish</name>
    <name type="synonym">Brachydanio rerio</name>
    <dbReference type="NCBI Taxonomy" id="7955"/>
    <lineage>
        <taxon>Eukaryota</taxon>
        <taxon>Metazoa</taxon>
        <taxon>Chordata</taxon>
        <taxon>Craniata</taxon>
        <taxon>Vertebrata</taxon>
        <taxon>Euteleostomi</taxon>
        <taxon>Actinopterygii</taxon>
        <taxon>Neopterygii</taxon>
        <taxon>Teleostei</taxon>
        <taxon>Ostariophysi</taxon>
        <taxon>Cypriniformes</taxon>
        <taxon>Danionidae</taxon>
        <taxon>Danioninae</taxon>
        <taxon>Danio</taxon>
    </lineage>
</organism>
<dbReference type="RefSeq" id="XP_073796973.1">
    <property type="nucleotide sequence ID" value="XM_073940872.1"/>
</dbReference>
<gene>
    <name evidence="2" type="primary">LOC141380721</name>
</gene>
<reference evidence="2" key="1">
    <citation type="submission" date="2025-08" db="UniProtKB">
        <authorList>
            <consortium name="RefSeq"/>
        </authorList>
    </citation>
    <scope>IDENTIFICATION</scope>
    <source>
        <strain evidence="2">Tuebingen</strain>
        <tissue evidence="2">Fibroblasts and whole tissue</tissue>
    </source>
</reference>
<evidence type="ECO:0000313" key="2">
    <source>
        <dbReference type="RefSeq" id="XP_073796973.1"/>
    </source>
</evidence>
<protein>
    <submittedName>
        <fullName evidence="2">Uncharacterized protein</fullName>
    </submittedName>
</protein>
<dbReference type="Proteomes" id="UP000000437">
    <property type="component" value="Chromosome 24"/>
</dbReference>
<sequence length="255" mass="28674">MMEEFSFIVVLLIVAEGSSSMVHLGGNTTLPCSIKDDREINWIITDGNQTFIRIMSVENNYGPEFELEPTNIHPHYFGRIRSVSSSTNTHSLLLLNITEDDLLLFCCTEYTLQQTHCTKLDYKQVSTEDADFFSPDAVLICPWLPAMCVLLLLLLLSTVCVCWRAAEMQKGCGTTHDLSHQEWMLKNVQLVYTVAMKVQCLQANGMQEIEIGRGGQKTKRALRLKPGGCGRKRERCRPEAVDQSRQTVIGPISAD</sequence>
<proteinExistence type="predicted"/>
<accession>A0AC58IRV9</accession>